<evidence type="ECO:0000313" key="2">
    <source>
        <dbReference type="Proteomes" id="UP001262410"/>
    </source>
</evidence>
<reference evidence="1 2" key="1">
    <citation type="submission" date="2023-07" db="EMBL/GenBank/DDBJ databases">
        <title>Sorghum-associated microbial communities from plants grown in Nebraska, USA.</title>
        <authorList>
            <person name="Schachtman D."/>
        </authorList>
    </citation>
    <scope>NUCLEOTIDE SEQUENCE [LARGE SCALE GENOMIC DNA]</scope>
    <source>
        <strain evidence="1 2">584</strain>
    </source>
</reference>
<protein>
    <submittedName>
        <fullName evidence="1">Intracellular sulfur oxidation DsrE/DsrF family protein</fullName>
    </submittedName>
</protein>
<organism evidence="1 2">
    <name type="scientific">Inquilinus ginsengisoli</name>
    <dbReference type="NCBI Taxonomy" id="363840"/>
    <lineage>
        <taxon>Bacteria</taxon>
        <taxon>Pseudomonadati</taxon>
        <taxon>Pseudomonadota</taxon>
        <taxon>Alphaproteobacteria</taxon>
        <taxon>Rhodospirillales</taxon>
        <taxon>Rhodospirillaceae</taxon>
        <taxon>Inquilinus</taxon>
    </lineage>
</organism>
<accession>A0ABU1JS84</accession>
<comment type="caution">
    <text evidence="1">The sequence shown here is derived from an EMBL/GenBank/DDBJ whole genome shotgun (WGS) entry which is preliminary data.</text>
</comment>
<dbReference type="EMBL" id="JAVDPW010000007">
    <property type="protein sequence ID" value="MDR6291472.1"/>
    <property type="molecule type" value="Genomic_DNA"/>
</dbReference>
<keyword evidence="2" id="KW-1185">Reference proteome</keyword>
<evidence type="ECO:0000313" key="1">
    <source>
        <dbReference type="EMBL" id="MDR6291472.1"/>
    </source>
</evidence>
<sequence length="283" mass="30533">MDAAGLRCRTSLPRTDLMNSIVSPTGRRTALRLMGQATAFVAVAGATRPIAAGAQQLPAPTLTMGELSELAVRLTAVPRRRGFQTVPFMLTSPDSWDQEAAGDVLTYRYRSRQMWEVTELSTPWLNLIREAMNGQVFAHGNPEFLPVAAVHGTAHLALFDQPTWDRYKLAGLTDGKPAANSFILEKPGVSAEDDLQDLEGFYGPANNNILSLQRRGAVFIACHDSIHAVARRLHGIPDFAATPADVIAADLTNGLIPGVILVPSVVAFMVELQRAGFTYAKAA</sequence>
<dbReference type="RefSeq" id="WP_309796707.1">
    <property type="nucleotide sequence ID" value="NZ_JAVDPW010000007.1"/>
</dbReference>
<dbReference type="PROSITE" id="PS51318">
    <property type="entry name" value="TAT"/>
    <property type="match status" value="1"/>
</dbReference>
<proteinExistence type="predicted"/>
<dbReference type="Proteomes" id="UP001262410">
    <property type="component" value="Unassembled WGS sequence"/>
</dbReference>
<dbReference type="InterPro" id="IPR006311">
    <property type="entry name" value="TAT_signal"/>
</dbReference>
<gene>
    <name evidence="1" type="ORF">E9232_004006</name>
</gene>
<name>A0ABU1JS84_9PROT</name>